<evidence type="ECO:0000256" key="4">
    <source>
        <dbReference type="SAM" id="SignalP"/>
    </source>
</evidence>
<feature type="region of interest" description="Disordered" evidence="3">
    <location>
        <begin position="335"/>
        <end position="373"/>
    </location>
</feature>
<dbReference type="PROSITE" id="PS51252">
    <property type="entry name" value="ANTISTASIN"/>
    <property type="match status" value="2"/>
</dbReference>
<sequence length="599" mass="66066">MNRSSVCSPLLIALYCLTLLENSSPYHGFWPPKDVSAEDQSQGQIPFPEVAGQFIPNAEPQMSGANQPENCHDLDRRLPHSPALCAPSPNYMEIAQSPAIFQQKLTPGSNCHFAPLFGHRKMRWLMNADLHGQRDGSAYAANNPSVVAPNFRDPSKVESTRPGGNVYSEQEASVNDVASLNVKRSQPHLKRLYSQTKLSEIERPVKTVQNGDLFINSRTNFEKHKPCLLTAPKVYTAEHSKSGEQTQEDGNQESDGQVSKEEVSGQTQDNTGERRSGEAIRISLPVPSMTVREQTDTRSAPNNLEKPSSARVEPSFRRSPVCQKAHLTDTNHIHTETHQDQLPVSFVAGTSSVNKKRADRQREKEDLCEDKGDSNKKTVVNLRLTVDDSGALNIQVETPMKRSKKNSSKQKRSTENDLKGDADSSDVKNDRCGSSEQKRLNYGNSYGEYMRSSKPNCVKAPRTSRPSILSPISYHQIIDDGHVEKNGHSQLFLGKPPLHSQDLKTDRSSLLTNPHPTADEEITILDSASIPITVNIDDPLMSGCPQLNCTNECPGDLRKLSLIDGCPTCECCPKLDCKLKCPKGYAADAAGCPICKCIK</sequence>
<keyword evidence="1" id="KW-0646">Protease inhibitor</keyword>
<dbReference type="InterPro" id="IPR011061">
    <property type="entry name" value="Hirudin/antistatin"/>
</dbReference>
<feature type="region of interest" description="Disordered" evidence="3">
    <location>
        <begin position="238"/>
        <end position="318"/>
    </location>
</feature>
<dbReference type="Gene3D" id="2.10.22.10">
    <property type="entry name" value="Antistasin, domain 1"/>
    <property type="match status" value="1"/>
</dbReference>
<feature type="chain" id="PRO_5043988133" description="Antistasin-like domain-containing protein" evidence="4">
    <location>
        <begin position="29"/>
        <end position="599"/>
    </location>
</feature>
<feature type="region of interest" description="Disordered" evidence="3">
    <location>
        <begin position="393"/>
        <end position="440"/>
    </location>
</feature>
<reference evidence="6" key="1">
    <citation type="submission" date="2024-06" db="EMBL/GenBank/DDBJ databases">
        <authorList>
            <person name="Liu X."/>
            <person name="Lenzi L."/>
            <person name="Haldenby T S."/>
            <person name="Uol C."/>
        </authorList>
    </citation>
    <scope>NUCLEOTIDE SEQUENCE</scope>
</reference>
<protein>
    <recommendedName>
        <fullName evidence="5">Antistasin-like domain-containing protein</fullName>
    </recommendedName>
</protein>
<keyword evidence="4" id="KW-0732">Signal</keyword>
<feature type="compositionally biased region" description="Polar residues" evidence="3">
    <location>
        <begin position="297"/>
        <end position="306"/>
    </location>
</feature>
<dbReference type="InterPro" id="IPR004094">
    <property type="entry name" value="Antistasin-like"/>
</dbReference>
<evidence type="ECO:0000256" key="2">
    <source>
        <dbReference type="ARBA" id="ARBA00022900"/>
    </source>
</evidence>
<evidence type="ECO:0000256" key="1">
    <source>
        <dbReference type="ARBA" id="ARBA00022690"/>
    </source>
</evidence>
<evidence type="ECO:0000256" key="3">
    <source>
        <dbReference type="SAM" id="MobiDB-lite"/>
    </source>
</evidence>
<proteinExistence type="predicted"/>
<dbReference type="GO" id="GO:0004867">
    <property type="term" value="F:serine-type endopeptidase inhibitor activity"/>
    <property type="evidence" value="ECO:0007669"/>
    <property type="project" value="UniProtKB-KW"/>
</dbReference>
<comment type="caution">
    <text evidence="6">The sequence shown here is derived from an EMBL/GenBank/DDBJ whole genome shotgun (WGS) entry which is preliminary data.</text>
</comment>
<dbReference type="AlphaFoldDB" id="A0AAV2THV4"/>
<dbReference type="SUPFAM" id="SSF57262">
    <property type="entry name" value="Leech antihemostatic proteins"/>
    <property type="match status" value="1"/>
</dbReference>
<gene>
    <name evidence="6" type="ORF">CDAUBV1_LOCUS11295</name>
</gene>
<dbReference type="EMBL" id="CAXLJL010000378">
    <property type="protein sequence ID" value="CAL5137018.1"/>
    <property type="molecule type" value="Genomic_DNA"/>
</dbReference>
<accession>A0AAV2THV4</accession>
<feature type="domain" description="Antistasin-like" evidence="5">
    <location>
        <begin position="572"/>
        <end position="597"/>
    </location>
</feature>
<evidence type="ECO:0000313" key="7">
    <source>
        <dbReference type="Proteomes" id="UP001497525"/>
    </source>
</evidence>
<feature type="domain" description="Antistasin-like" evidence="5">
    <location>
        <begin position="544"/>
        <end position="571"/>
    </location>
</feature>
<feature type="compositionally biased region" description="Basic and acidic residues" evidence="3">
    <location>
        <begin position="412"/>
        <end position="439"/>
    </location>
</feature>
<organism evidence="6 7">
    <name type="scientific">Calicophoron daubneyi</name>
    <name type="common">Rumen fluke</name>
    <name type="synonym">Paramphistomum daubneyi</name>
    <dbReference type="NCBI Taxonomy" id="300641"/>
    <lineage>
        <taxon>Eukaryota</taxon>
        <taxon>Metazoa</taxon>
        <taxon>Spiralia</taxon>
        <taxon>Lophotrochozoa</taxon>
        <taxon>Platyhelminthes</taxon>
        <taxon>Trematoda</taxon>
        <taxon>Digenea</taxon>
        <taxon>Plagiorchiida</taxon>
        <taxon>Pronocephalata</taxon>
        <taxon>Paramphistomoidea</taxon>
        <taxon>Paramphistomidae</taxon>
        <taxon>Calicophoron</taxon>
    </lineage>
</organism>
<feature type="compositionally biased region" description="Basic and acidic residues" evidence="3">
    <location>
        <begin position="360"/>
        <end position="373"/>
    </location>
</feature>
<feature type="compositionally biased region" description="Basic residues" evidence="3">
    <location>
        <begin position="401"/>
        <end position="411"/>
    </location>
</feature>
<evidence type="ECO:0000313" key="6">
    <source>
        <dbReference type="EMBL" id="CAL5137018.1"/>
    </source>
</evidence>
<keyword evidence="2" id="KW-0722">Serine protease inhibitor</keyword>
<dbReference type="Proteomes" id="UP001497525">
    <property type="component" value="Unassembled WGS sequence"/>
</dbReference>
<evidence type="ECO:0000259" key="5">
    <source>
        <dbReference type="PROSITE" id="PS51252"/>
    </source>
</evidence>
<name>A0AAV2THV4_CALDB</name>
<feature type="signal peptide" evidence="4">
    <location>
        <begin position="1"/>
        <end position="28"/>
    </location>
</feature>
<dbReference type="Pfam" id="PF02822">
    <property type="entry name" value="Antistasin"/>
    <property type="match status" value="1"/>
</dbReference>